<comment type="subcellular location">
    <subcellularLocation>
        <location evidence="1">Nucleus</location>
    </subcellularLocation>
</comment>
<feature type="domain" description="BHLH" evidence="8">
    <location>
        <begin position="23"/>
        <end position="74"/>
    </location>
</feature>
<dbReference type="Pfam" id="PF00010">
    <property type="entry name" value="HLH"/>
    <property type="match status" value="1"/>
</dbReference>
<proteinExistence type="predicted"/>
<dbReference type="PANTHER" id="PTHR15741">
    <property type="entry name" value="BASIC HELIX-LOOP-HELIX ZIP TRANSCRIPTION FACTOR"/>
    <property type="match status" value="1"/>
</dbReference>
<evidence type="ECO:0000256" key="6">
    <source>
        <dbReference type="SAM" id="Coils"/>
    </source>
</evidence>
<protein>
    <submittedName>
        <fullName evidence="9">Transcription factor AP-4-like protein</fullName>
    </submittedName>
</protein>
<name>A0A443R3W5_9ACAR</name>
<keyword evidence="4" id="KW-0804">Transcription</keyword>
<feature type="compositionally biased region" description="Polar residues" evidence="7">
    <location>
        <begin position="1"/>
        <end position="16"/>
    </location>
</feature>
<evidence type="ECO:0000256" key="1">
    <source>
        <dbReference type="ARBA" id="ARBA00004123"/>
    </source>
</evidence>
<dbReference type="AlphaFoldDB" id="A0A443R3W5"/>
<keyword evidence="10" id="KW-1185">Reference proteome</keyword>
<dbReference type="PROSITE" id="PS50888">
    <property type="entry name" value="BHLH"/>
    <property type="match status" value="1"/>
</dbReference>
<dbReference type="GO" id="GO:0000978">
    <property type="term" value="F:RNA polymerase II cis-regulatory region sequence-specific DNA binding"/>
    <property type="evidence" value="ECO:0007669"/>
    <property type="project" value="TreeGrafter"/>
</dbReference>
<feature type="region of interest" description="Disordered" evidence="7">
    <location>
        <begin position="1"/>
        <end position="20"/>
    </location>
</feature>
<sequence length="412" mass="45733">MLNPRLSNRPSSPRTQLEQEKKIRREIANSNERRRMQSINAGFNSLRTMLPKHDGEKLSKAAILQHTAEYIYQLEQDKTKLLQEICQMKRAPQESDPGFDSVSPTKKIKVEKVKDDCHNSDSSADEGIQCFAAREVHCDSDSANEEIRSELIEVRKVLDRERRLRMQLEDQVRALEAQLYPERIKEIANQVQLQFQNRNTNDSESAHQVDETSAAVSSVVSDEIVAETIEIETHSCPESPQMQPTIVIQAPTSTSTSSTTFTIDSPQDLTAKSAKNSCKSSKSPQPAAIALPIDVPFIGSDSQNSEGQSTVTVQIIGLSTDAVAANSTSRQNLDTIVEAIRHLEGDHLFRDEDESSKMNKVNAVSEIEENSEEESTVKVTVSSEQLGAAIRQQVIQSLPIQSRPGVIVANRA</sequence>
<evidence type="ECO:0000256" key="3">
    <source>
        <dbReference type="ARBA" id="ARBA00023125"/>
    </source>
</evidence>
<dbReference type="OrthoDB" id="10029128at2759"/>
<dbReference type="SMART" id="SM00353">
    <property type="entry name" value="HLH"/>
    <property type="match status" value="1"/>
</dbReference>
<keyword evidence="5" id="KW-0539">Nucleus</keyword>
<keyword evidence="3" id="KW-0238">DNA-binding</keyword>
<dbReference type="InterPro" id="IPR011598">
    <property type="entry name" value="bHLH_dom"/>
</dbReference>
<dbReference type="EMBL" id="NCKU01002273">
    <property type="protein sequence ID" value="RWS09960.1"/>
    <property type="molecule type" value="Genomic_DNA"/>
</dbReference>
<evidence type="ECO:0000313" key="9">
    <source>
        <dbReference type="EMBL" id="RWS09960.1"/>
    </source>
</evidence>
<evidence type="ECO:0000313" key="10">
    <source>
        <dbReference type="Proteomes" id="UP000285301"/>
    </source>
</evidence>
<dbReference type="PANTHER" id="PTHR15741:SF27">
    <property type="entry name" value="TRANSCRIPTION FACTOR AP-4"/>
    <property type="match status" value="1"/>
</dbReference>
<gene>
    <name evidence="9" type="ORF">B4U79_15064</name>
</gene>
<comment type="caution">
    <text evidence="9">The sequence shown here is derived from an EMBL/GenBank/DDBJ whole genome shotgun (WGS) entry which is preliminary data.</text>
</comment>
<dbReference type="GO" id="GO:0046983">
    <property type="term" value="F:protein dimerization activity"/>
    <property type="evidence" value="ECO:0007669"/>
    <property type="project" value="InterPro"/>
</dbReference>
<organism evidence="9 10">
    <name type="scientific">Dinothrombium tinctorium</name>
    <dbReference type="NCBI Taxonomy" id="1965070"/>
    <lineage>
        <taxon>Eukaryota</taxon>
        <taxon>Metazoa</taxon>
        <taxon>Ecdysozoa</taxon>
        <taxon>Arthropoda</taxon>
        <taxon>Chelicerata</taxon>
        <taxon>Arachnida</taxon>
        <taxon>Acari</taxon>
        <taxon>Acariformes</taxon>
        <taxon>Trombidiformes</taxon>
        <taxon>Prostigmata</taxon>
        <taxon>Anystina</taxon>
        <taxon>Parasitengona</taxon>
        <taxon>Trombidioidea</taxon>
        <taxon>Trombidiidae</taxon>
        <taxon>Dinothrombium</taxon>
    </lineage>
</organism>
<dbReference type="Proteomes" id="UP000285301">
    <property type="component" value="Unassembled WGS sequence"/>
</dbReference>
<dbReference type="InterPro" id="IPR052207">
    <property type="entry name" value="Max-like/E-box_TFs"/>
</dbReference>
<dbReference type="CDD" id="cd11419">
    <property type="entry name" value="bHLHzip_TFAP4"/>
    <property type="match status" value="1"/>
</dbReference>
<keyword evidence="2" id="KW-0805">Transcription regulation</keyword>
<evidence type="ECO:0000256" key="5">
    <source>
        <dbReference type="ARBA" id="ARBA00023242"/>
    </source>
</evidence>
<evidence type="ECO:0000256" key="7">
    <source>
        <dbReference type="SAM" id="MobiDB-lite"/>
    </source>
</evidence>
<dbReference type="Gene3D" id="4.10.280.10">
    <property type="entry name" value="Helix-loop-helix DNA-binding domain"/>
    <property type="match status" value="1"/>
</dbReference>
<evidence type="ECO:0000256" key="4">
    <source>
        <dbReference type="ARBA" id="ARBA00023163"/>
    </source>
</evidence>
<feature type="coiled-coil region" evidence="6">
    <location>
        <begin position="151"/>
        <end position="178"/>
    </location>
</feature>
<dbReference type="GO" id="GO:0005634">
    <property type="term" value="C:nucleus"/>
    <property type="evidence" value="ECO:0007669"/>
    <property type="project" value="UniProtKB-SubCell"/>
</dbReference>
<dbReference type="InterPro" id="IPR036638">
    <property type="entry name" value="HLH_DNA-bd_sf"/>
</dbReference>
<evidence type="ECO:0000256" key="2">
    <source>
        <dbReference type="ARBA" id="ARBA00023015"/>
    </source>
</evidence>
<accession>A0A443R3W5</accession>
<evidence type="ECO:0000259" key="8">
    <source>
        <dbReference type="PROSITE" id="PS50888"/>
    </source>
</evidence>
<dbReference type="GO" id="GO:0000981">
    <property type="term" value="F:DNA-binding transcription factor activity, RNA polymerase II-specific"/>
    <property type="evidence" value="ECO:0007669"/>
    <property type="project" value="TreeGrafter"/>
</dbReference>
<dbReference type="SUPFAM" id="SSF47459">
    <property type="entry name" value="HLH, helix-loop-helix DNA-binding domain"/>
    <property type="match status" value="1"/>
</dbReference>
<reference evidence="9 10" key="1">
    <citation type="journal article" date="2018" name="Gigascience">
        <title>Genomes of trombidid mites reveal novel predicted allergens and laterally-transferred genes associated with secondary metabolism.</title>
        <authorList>
            <person name="Dong X."/>
            <person name="Chaisiri K."/>
            <person name="Xia D."/>
            <person name="Armstrong S.D."/>
            <person name="Fang Y."/>
            <person name="Donnelly M.J."/>
            <person name="Kadowaki T."/>
            <person name="McGarry J.W."/>
            <person name="Darby A.C."/>
            <person name="Makepeace B.L."/>
        </authorList>
    </citation>
    <scope>NUCLEOTIDE SEQUENCE [LARGE SCALE GENOMIC DNA]</scope>
    <source>
        <strain evidence="9">UoL-WK</strain>
    </source>
</reference>
<keyword evidence="6" id="KW-0175">Coiled coil</keyword>